<accession>A0A6N6M4E1</accession>
<evidence type="ECO:0000259" key="5">
    <source>
        <dbReference type="SMART" id="SM00363"/>
    </source>
</evidence>
<reference evidence="6 7" key="1">
    <citation type="submission" date="2019-09" db="EMBL/GenBank/DDBJ databases">
        <title>Genomes of Cryomorphaceae.</title>
        <authorList>
            <person name="Bowman J.P."/>
        </authorList>
    </citation>
    <scope>NUCLEOTIDE SEQUENCE [LARGE SCALE GENOMIC DNA]</scope>
    <source>
        <strain evidence="6 7">KCTC 52047</strain>
    </source>
</reference>
<proteinExistence type="inferred from homology"/>
<dbReference type="InterPro" id="IPR036986">
    <property type="entry name" value="S4_RNA-bd_sf"/>
</dbReference>
<dbReference type="GO" id="GO:0034605">
    <property type="term" value="P:cellular response to heat"/>
    <property type="evidence" value="ECO:0007669"/>
    <property type="project" value="InterPro"/>
</dbReference>
<evidence type="ECO:0000313" key="6">
    <source>
        <dbReference type="EMBL" id="KAB1064329.1"/>
    </source>
</evidence>
<dbReference type="GO" id="GO:0003727">
    <property type="term" value="F:single-stranded RNA binding"/>
    <property type="evidence" value="ECO:0007669"/>
    <property type="project" value="InterPro"/>
</dbReference>
<dbReference type="RefSeq" id="WP_151167374.1">
    <property type="nucleotide sequence ID" value="NZ_WACR01000005.1"/>
</dbReference>
<dbReference type="InterPro" id="IPR002942">
    <property type="entry name" value="S4_RNA-bd"/>
</dbReference>
<evidence type="ECO:0000313" key="7">
    <source>
        <dbReference type="Proteomes" id="UP000435357"/>
    </source>
</evidence>
<comment type="similarity">
    <text evidence="1">Belongs to the HSP15 family.</text>
</comment>
<dbReference type="OrthoDB" id="9797176at2"/>
<evidence type="ECO:0000256" key="2">
    <source>
        <dbReference type="ARBA" id="ARBA00022884"/>
    </source>
</evidence>
<dbReference type="PROSITE" id="PS50889">
    <property type="entry name" value="S4"/>
    <property type="match status" value="1"/>
</dbReference>
<dbReference type="EMBL" id="WACR01000005">
    <property type="protein sequence ID" value="KAB1064329.1"/>
    <property type="molecule type" value="Genomic_DNA"/>
</dbReference>
<comment type="caution">
    <text evidence="6">The sequence shown here is derived from an EMBL/GenBank/DDBJ whole genome shotgun (WGS) entry which is preliminary data.</text>
</comment>
<organism evidence="6 7">
    <name type="scientific">Salibacter halophilus</name>
    <dbReference type="NCBI Taxonomy" id="1803916"/>
    <lineage>
        <taxon>Bacteria</taxon>
        <taxon>Pseudomonadati</taxon>
        <taxon>Bacteroidota</taxon>
        <taxon>Flavobacteriia</taxon>
        <taxon>Flavobacteriales</taxon>
        <taxon>Salibacteraceae</taxon>
        <taxon>Salibacter</taxon>
    </lineage>
</organism>
<dbReference type="GO" id="GO:0043023">
    <property type="term" value="F:ribosomal large subunit binding"/>
    <property type="evidence" value="ECO:0007669"/>
    <property type="project" value="InterPro"/>
</dbReference>
<evidence type="ECO:0000256" key="3">
    <source>
        <dbReference type="ARBA" id="ARBA00023125"/>
    </source>
</evidence>
<dbReference type="AlphaFoldDB" id="A0A6N6M4E1"/>
<keyword evidence="3" id="KW-0238">DNA-binding</keyword>
<dbReference type="Gene3D" id="3.10.290.10">
    <property type="entry name" value="RNA-binding S4 domain"/>
    <property type="match status" value="1"/>
</dbReference>
<dbReference type="PIRSF" id="PIRSF016821">
    <property type="entry name" value="HSP15"/>
    <property type="match status" value="1"/>
</dbReference>
<name>A0A6N6M4E1_9FLAO</name>
<dbReference type="SMART" id="SM00363">
    <property type="entry name" value="S4"/>
    <property type="match status" value="1"/>
</dbReference>
<keyword evidence="7" id="KW-1185">Reference proteome</keyword>
<gene>
    <name evidence="6" type="ORF">F3059_06405</name>
</gene>
<dbReference type="SUPFAM" id="SSF55174">
    <property type="entry name" value="Alpha-L RNA-binding motif"/>
    <property type="match status" value="1"/>
</dbReference>
<dbReference type="InterPro" id="IPR025708">
    <property type="entry name" value="HSP15"/>
</dbReference>
<evidence type="ECO:0000256" key="1">
    <source>
        <dbReference type="ARBA" id="ARBA00008396"/>
    </source>
</evidence>
<protein>
    <submittedName>
        <fullName evidence="6">RNA-binding S4 domain-containing protein</fullName>
    </submittedName>
</protein>
<evidence type="ECO:0000256" key="4">
    <source>
        <dbReference type="PROSITE-ProRule" id="PRU00182"/>
    </source>
</evidence>
<dbReference type="CDD" id="cd00165">
    <property type="entry name" value="S4"/>
    <property type="match status" value="1"/>
</dbReference>
<keyword evidence="2 4" id="KW-0694">RNA-binding</keyword>
<sequence>MAGVRVDKFLWSTRIFKTRSIATKACKNNKVKMEGEVVKPAKEISIGDEVDVKKRGVWFRYRVLELLKKRVGAKLVPDYIEDITPPEEKEKLQVIQTRVQFDRDKGTGRPTKKERRELDDFLSYWDGWEDD</sequence>
<dbReference type="Pfam" id="PF01479">
    <property type="entry name" value="S4"/>
    <property type="match status" value="1"/>
</dbReference>
<dbReference type="GO" id="GO:0003677">
    <property type="term" value="F:DNA binding"/>
    <property type="evidence" value="ECO:0007669"/>
    <property type="project" value="UniProtKB-KW"/>
</dbReference>
<feature type="domain" description="RNA-binding S4" evidence="5">
    <location>
        <begin position="4"/>
        <end position="63"/>
    </location>
</feature>
<dbReference type="Proteomes" id="UP000435357">
    <property type="component" value="Unassembled WGS sequence"/>
</dbReference>